<accession>A0A562ZRM7</accession>
<feature type="transmembrane region" description="Helical" evidence="1">
    <location>
        <begin position="44"/>
        <end position="68"/>
    </location>
</feature>
<evidence type="ECO:0000313" key="3">
    <source>
        <dbReference type="Proteomes" id="UP000318199"/>
    </source>
</evidence>
<keyword evidence="1" id="KW-1133">Transmembrane helix</keyword>
<evidence type="ECO:0008006" key="4">
    <source>
        <dbReference type="Google" id="ProtNLM"/>
    </source>
</evidence>
<keyword evidence="1" id="KW-0812">Transmembrane</keyword>
<comment type="caution">
    <text evidence="2">The sequence shown here is derived from an EMBL/GenBank/DDBJ whole genome shotgun (WGS) entry which is preliminary data.</text>
</comment>
<organism evidence="2 3">
    <name type="scientific">Caenimonas sedimenti</name>
    <dbReference type="NCBI Taxonomy" id="2596921"/>
    <lineage>
        <taxon>Bacteria</taxon>
        <taxon>Pseudomonadati</taxon>
        <taxon>Pseudomonadota</taxon>
        <taxon>Betaproteobacteria</taxon>
        <taxon>Burkholderiales</taxon>
        <taxon>Comamonadaceae</taxon>
        <taxon>Caenimonas</taxon>
    </lineage>
</organism>
<feature type="transmembrane region" description="Helical" evidence="1">
    <location>
        <begin position="12"/>
        <end position="32"/>
    </location>
</feature>
<sequence length="84" mass="9051">MRWLGRSDTGLFATRTLSGHLLRGAAAFALLYHAIAQQQAHPGWALVAGLGALVVLRGCPMCWTIGLVETVGARWRRGTPVNEP</sequence>
<keyword evidence="1" id="KW-0472">Membrane</keyword>
<evidence type="ECO:0000313" key="2">
    <source>
        <dbReference type="EMBL" id="TWO70814.1"/>
    </source>
</evidence>
<proteinExistence type="predicted"/>
<dbReference type="EMBL" id="VOBQ01000011">
    <property type="protein sequence ID" value="TWO70814.1"/>
    <property type="molecule type" value="Genomic_DNA"/>
</dbReference>
<evidence type="ECO:0000256" key="1">
    <source>
        <dbReference type="SAM" id="Phobius"/>
    </source>
</evidence>
<keyword evidence="3" id="KW-1185">Reference proteome</keyword>
<gene>
    <name evidence="2" type="ORF">FN976_14190</name>
</gene>
<reference evidence="2 3" key="1">
    <citation type="submission" date="2019-07" db="EMBL/GenBank/DDBJ databases">
        <title>Caenimonas sedimenti sp. nov., isolated from activated sludge.</title>
        <authorList>
            <person name="Xu J."/>
        </authorList>
    </citation>
    <scope>NUCLEOTIDE SEQUENCE [LARGE SCALE GENOMIC DNA]</scope>
    <source>
        <strain evidence="2 3">HX-9-20</strain>
    </source>
</reference>
<name>A0A562ZRM7_9BURK</name>
<dbReference type="AlphaFoldDB" id="A0A562ZRM7"/>
<protein>
    <recommendedName>
        <fullName evidence="4">DUF2892 domain-containing protein</fullName>
    </recommendedName>
</protein>
<dbReference type="Proteomes" id="UP000318199">
    <property type="component" value="Unassembled WGS sequence"/>
</dbReference>